<keyword evidence="6 12" id="KW-0274">FAD</keyword>
<comment type="subunit">
    <text evidence="12">Interacts with DRE2; as part of the cytosolic iron-sulfur (Fe-S) protein assembly (CIA) machinery.</text>
</comment>
<keyword evidence="8 12" id="KW-0560">Oxidoreductase</keyword>
<comment type="subunit">
    <text evidence="11">Interacts with CIAPIN1; as part of the cytosolic iron-sulfur (Fe-S) protein assembly (CIA) machinery. Interacts with DCPS.</text>
</comment>
<comment type="caution">
    <text evidence="12">Lacks conserved residue(s) required for the propagation of feature annotation.</text>
</comment>
<feature type="binding site" evidence="12">
    <location>
        <begin position="96"/>
        <end position="105"/>
    </location>
    <ligand>
        <name>FMN</name>
        <dbReference type="ChEBI" id="CHEBI:58210"/>
    </ligand>
</feature>
<feature type="binding site" evidence="12">
    <location>
        <begin position="379"/>
        <end position="382"/>
    </location>
    <ligand>
        <name>FAD</name>
        <dbReference type="ChEBI" id="CHEBI:57692"/>
    </ligand>
</feature>
<dbReference type="SUPFAM" id="SSF52343">
    <property type="entry name" value="Ferredoxin reductase-like, C-terminal NADP-linked domain"/>
    <property type="match status" value="1"/>
</dbReference>
<dbReference type="Gene3D" id="2.40.30.10">
    <property type="entry name" value="Translation factors"/>
    <property type="match status" value="1"/>
</dbReference>
<dbReference type="SUPFAM" id="SSF52218">
    <property type="entry name" value="Flavoproteins"/>
    <property type="match status" value="1"/>
</dbReference>
<dbReference type="InterPro" id="IPR008254">
    <property type="entry name" value="Flavodoxin/NO_synth"/>
</dbReference>
<evidence type="ECO:0000259" key="15">
    <source>
        <dbReference type="PROSITE" id="PS51384"/>
    </source>
</evidence>
<feature type="domain" description="Flavodoxin-like" evidence="14">
    <location>
        <begin position="5"/>
        <end position="149"/>
    </location>
</feature>
<sequence>MHESILILYGSQTGCAEDVALRIGREARRRHFRPEIMALDSLERTRLPHIRLAIFVCSTTGQGEEPDNMKSFWKFLLRKSHSSSALQNLQFTIFGLGDSSYSKFNFPGRKLYRRLLQLGANCIYPRGEGDDQHYLGLDGTLDPWLGGLWETMLTLYSLSPDQEIIPDTARPESTYTVEPKPTSSTPPSAVTPPLSVVEPPGTVRMRLVRNERISTPDHFQDIRHVEFSRDPTDARPLSFSPGSVASLLPQNLPDEVSDFLDHMQWGDQADTPLVIRPREHWVHLPHVLRGTVTLRSLFETHFDIYSVPRRSFFEMLSYFTSDEMETEKLREFCSAEGQDDLYAYSHRVRRTIVEVLKDFRSYAIPLDYIFDIFPDIRARSYSISSCLMQYPDQVHLTVAIVNYRTRMSTPRHGVCSKWLVTLSPEDDMVLPVTIKPGTMNMPSDPTTPLIMIGPGTGVAPMRSFIQARIAQGAADNILIFGCRHAQKDFIYGDEWTTMVNKGQLKLFTAFSRDQDRKIYVQHLIRDAAKTLWPLLNDRKAVVLVSGNANRMPEDVKAAFVELVEQIGGYSKEGALNYIRLMEKTHRYQEECWY</sequence>
<accession>A0A4P9ZS16</accession>
<comment type="similarity">
    <text evidence="12">In the N-terminal section; belongs to the flavodoxin family.</text>
</comment>
<evidence type="ECO:0000256" key="3">
    <source>
        <dbReference type="ARBA" id="ARBA00022490"/>
    </source>
</evidence>
<dbReference type="FunFam" id="1.20.990.10:FF:000008">
    <property type="entry name" value="NADPH-dependent diflavin oxidoreductase 1"/>
    <property type="match status" value="1"/>
</dbReference>
<dbReference type="GO" id="GO:0050661">
    <property type="term" value="F:NADP binding"/>
    <property type="evidence" value="ECO:0007669"/>
    <property type="project" value="UniProtKB-UniRule"/>
</dbReference>
<evidence type="ECO:0000256" key="2">
    <source>
        <dbReference type="ARBA" id="ARBA00001974"/>
    </source>
</evidence>
<name>A0A4P9ZS16_9FUNG</name>
<feature type="binding site" evidence="12">
    <location>
        <begin position="511"/>
        <end position="512"/>
    </location>
    <ligand>
        <name>NADP(+)</name>
        <dbReference type="ChEBI" id="CHEBI:58349"/>
    </ligand>
</feature>
<evidence type="ECO:0000256" key="5">
    <source>
        <dbReference type="ARBA" id="ARBA00022643"/>
    </source>
</evidence>
<feature type="binding site" evidence="12">
    <location>
        <position position="554"/>
    </location>
    <ligand>
        <name>NADP(+)</name>
        <dbReference type="ChEBI" id="CHEBI:58349"/>
    </ligand>
</feature>
<dbReference type="Proteomes" id="UP000268162">
    <property type="component" value="Unassembled WGS sequence"/>
</dbReference>
<keyword evidence="7 12" id="KW-0521">NADP</keyword>
<feature type="region of interest" description="Disordered" evidence="13">
    <location>
        <begin position="169"/>
        <end position="197"/>
    </location>
</feature>
<keyword evidence="5 12" id="KW-0288">FMN</keyword>
<dbReference type="InterPro" id="IPR001709">
    <property type="entry name" value="Flavoprot_Pyr_Nucl_cyt_Rdtase"/>
</dbReference>
<dbReference type="GO" id="GO:0010181">
    <property type="term" value="F:FMN binding"/>
    <property type="evidence" value="ECO:0007669"/>
    <property type="project" value="UniProtKB-UniRule"/>
</dbReference>
<proteinExistence type="inferred from homology"/>
<dbReference type="GO" id="GO:0016226">
    <property type="term" value="P:iron-sulfur cluster assembly"/>
    <property type="evidence" value="ECO:0007669"/>
    <property type="project" value="UniProtKB-UniRule"/>
</dbReference>
<comment type="subcellular location">
    <subcellularLocation>
        <location evidence="12">Cytoplasm</location>
    </subcellularLocation>
    <subcellularLocation>
        <location evidence="12">Mitochondrion</location>
    </subcellularLocation>
    <text evidence="12">Relocalizes to mitochondria after H(2)O(2) exposure.</text>
</comment>
<dbReference type="EMBL" id="ML002689">
    <property type="protein sequence ID" value="RKP36253.1"/>
    <property type="molecule type" value="Genomic_DNA"/>
</dbReference>
<dbReference type="InterPro" id="IPR003097">
    <property type="entry name" value="CysJ-like_FAD-binding"/>
</dbReference>
<evidence type="ECO:0000256" key="11">
    <source>
        <dbReference type="ARBA" id="ARBA00063044"/>
    </source>
</evidence>
<feature type="compositionally biased region" description="Low complexity" evidence="13">
    <location>
        <begin position="176"/>
        <end position="197"/>
    </location>
</feature>
<evidence type="ECO:0000256" key="8">
    <source>
        <dbReference type="ARBA" id="ARBA00023002"/>
    </source>
</evidence>
<evidence type="ECO:0000256" key="12">
    <source>
        <dbReference type="HAMAP-Rule" id="MF_03178"/>
    </source>
</evidence>
<dbReference type="GO" id="GO:0016651">
    <property type="term" value="F:oxidoreductase activity, acting on NAD(P)H"/>
    <property type="evidence" value="ECO:0007669"/>
    <property type="project" value="UniProtKB-UniRule"/>
</dbReference>
<dbReference type="Gene3D" id="1.20.990.10">
    <property type="entry name" value="NADPH-cytochrome p450 Reductase, Chain A, domain 3"/>
    <property type="match status" value="1"/>
</dbReference>
<protein>
    <recommendedName>
        <fullName evidence="12">NADPH-dependent diflavin oxidoreductase 1</fullName>
        <ecNumber evidence="12">1.18.1.-</ecNumber>
    </recommendedName>
    <alternativeName>
        <fullName evidence="12">NADPH-dependent FMN and FAD-containing oxidoreductase</fullName>
    </alternativeName>
</protein>
<comment type="catalytic activity">
    <reaction evidence="9">
        <text>2 oxidized [2Fe-2S]-[protein] + NADPH = 2 reduced [2Fe-2S]-[protein] + NADP(+) + H(+)</text>
        <dbReference type="Rhea" id="RHEA:67716"/>
        <dbReference type="Rhea" id="RHEA-COMP:17327"/>
        <dbReference type="Rhea" id="RHEA-COMP:17328"/>
        <dbReference type="ChEBI" id="CHEBI:15378"/>
        <dbReference type="ChEBI" id="CHEBI:33737"/>
        <dbReference type="ChEBI" id="CHEBI:33738"/>
        <dbReference type="ChEBI" id="CHEBI:57783"/>
        <dbReference type="ChEBI" id="CHEBI:58349"/>
    </reaction>
    <physiologicalReaction direction="left-to-right" evidence="9">
        <dbReference type="Rhea" id="RHEA:67717"/>
    </physiologicalReaction>
</comment>
<dbReference type="STRING" id="215637.A0A4P9ZS16"/>
<dbReference type="PANTHER" id="PTHR19384:SF10">
    <property type="entry name" value="NADPH-DEPENDENT DIFLAVIN OXIDOREDUCTASE 1"/>
    <property type="match status" value="1"/>
</dbReference>
<keyword evidence="12" id="KW-0496">Mitochondrion</keyword>
<dbReference type="PANTHER" id="PTHR19384">
    <property type="entry name" value="NITRIC OXIDE SYNTHASE-RELATED"/>
    <property type="match status" value="1"/>
</dbReference>
<comment type="function">
    <text evidence="10">NADPH-dependent reductase which is a central component of the cytosolic iron-sulfur (Fe-S) protein assembly (CIA) machinery. Transfers electrons from NADPH via its FAD and FMN prosthetic groups to the [2Fe-2S] cluster of CIAPIN1, another key component of the CIA machinery. In turn, this reduced cluster provides electrons for assembly of cytosolic iron-sulfur cluster proteins. It can also reduce the [2Fe-2S] cluster of CISD1 and activate this protein implicated in Fe/S cluster repair. In vitro can fully activate methionine synthase/MTR in the presence of soluble cytochrome b5/CYB5A.</text>
</comment>
<dbReference type="InterPro" id="IPR001094">
    <property type="entry name" value="Flavdoxin-like"/>
</dbReference>
<evidence type="ECO:0000313" key="17">
    <source>
        <dbReference type="Proteomes" id="UP000268162"/>
    </source>
</evidence>
<comment type="similarity">
    <text evidence="12">Belongs to the NADPH-dependent diflavin oxidoreductase NDOR1 family.</text>
</comment>
<dbReference type="GO" id="GO:0160246">
    <property type="term" value="F:NADPH-iron-sulfur [2Fe-2S] protein oxidoreductase activity"/>
    <property type="evidence" value="ECO:0007669"/>
    <property type="project" value="InterPro"/>
</dbReference>
<dbReference type="Gene3D" id="3.40.50.80">
    <property type="entry name" value="Nucleotide-binding domain of ferredoxin-NADP reductase (FNR) module"/>
    <property type="match status" value="1"/>
</dbReference>
<feature type="domain" description="FAD-binding FR-type" evidence="15">
    <location>
        <begin position="200"/>
        <end position="445"/>
    </location>
</feature>
<dbReference type="InterPro" id="IPR023173">
    <property type="entry name" value="NADPH_Cyt_P450_Rdtase_alpha"/>
</dbReference>
<comment type="similarity">
    <text evidence="12">In the C-terminal section; belongs to the flavoprotein pyridine nucleotide cytochrome reductase family.</text>
</comment>
<dbReference type="InterPro" id="IPR029039">
    <property type="entry name" value="Flavoprotein-like_sf"/>
</dbReference>
<comment type="cofactor">
    <cofactor evidence="2 12">
        <name>FAD</name>
        <dbReference type="ChEBI" id="CHEBI:57692"/>
    </cofactor>
</comment>
<feature type="binding site" evidence="12">
    <location>
        <position position="349"/>
    </location>
    <ligand>
        <name>FAD</name>
        <dbReference type="ChEBI" id="CHEBI:57692"/>
    </ligand>
</feature>
<feature type="binding site" evidence="12">
    <location>
        <begin position="413"/>
        <end position="416"/>
    </location>
    <ligand>
        <name>FAD</name>
        <dbReference type="ChEBI" id="CHEBI:57692"/>
    </ligand>
</feature>
<evidence type="ECO:0000256" key="9">
    <source>
        <dbReference type="ARBA" id="ARBA00052174"/>
    </source>
</evidence>
<dbReference type="Pfam" id="PF00175">
    <property type="entry name" value="NAD_binding_1"/>
    <property type="match status" value="1"/>
</dbReference>
<dbReference type="InterPro" id="IPR028879">
    <property type="entry name" value="NDOR1"/>
</dbReference>
<organism evidence="16 17">
    <name type="scientific">Dimargaris cristalligena</name>
    <dbReference type="NCBI Taxonomy" id="215637"/>
    <lineage>
        <taxon>Eukaryota</taxon>
        <taxon>Fungi</taxon>
        <taxon>Fungi incertae sedis</taxon>
        <taxon>Zoopagomycota</taxon>
        <taxon>Kickxellomycotina</taxon>
        <taxon>Dimargaritomycetes</taxon>
        <taxon>Dimargaritales</taxon>
        <taxon>Dimargaritaceae</taxon>
        <taxon>Dimargaris</taxon>
    </lineage>
</organism>
<reference evidence="17" key="1">
    <citation type="journal article" date="2018" name="Nat. Microbiol.">
        <title>Leveraging single-cell genomics to expand the fungal tree of life.</title>
        <authorList>
            <person name="Ahrendt S.R."/>
            <person name="Quandt C.A."/>
            <person name="Ciobanu D."/>
            <person name="Clum A."/>
            <person name="Salamov A."/>
            <person name="Andreopoulos B."/>
            <person name="Cheng J.F."/>
            <person name="Woyke T."/>
            <person name="Pelin A."/>
            <person name="Henrissat B."/>
            <person name="Reynolds N.K."/>
            <person name="Benny G.L."/>
            <person name="Smith M.E."/>
            <person name="James T.Y."/>
            <person name="Grigoriev I.V."/>
        </authorList>
    </citation>
    <scope>NUCLEOTIDE SEQUENCE [LARGE SCALE GENOMIC DNA]</scope>
    <source>
        <strain evidence="17">RSA 468</strain>
    </source>
</reference>
<gene>
    <name evidence="12" type="primary">TAH18</name>
    <name evidence="16" type="ORF">BJ085DRAFT_41124</name>
</gene>
<feature type="binding site" evidence="12">
    <location>
        <begin position="517"/>
        <end position="521"/>
    </location>
    <ligand>
        <name>NADP(+)</name>
        <dbReference type="ChEBI" id="CHEBI:58349"/>
    </ligand>
</feature>
<evidence type="ECO:0000256" key="7">
    <source>
        <dbReference type="ARBA" id="ARBA00022857"/>
    </source>
</evidence>
<dbReference type="FunFam" id="3.40.50.80:FF:000030">
    <property type="entry name" value="NADPH-dependent diflavin oxidoreductase 1"/>
    <property type="match status" value="1"/>
</dbReference>
<dbReference type="SUPFAM" id="SSF63380">
    <property type="entry name" value="Riboflavin synthase domain-like"/>
    <property type="match status" value="1"/>
</dbReference>
<dbReference type="PRINTS" id="PR00369">
    <property type="entry name" value="FLAVODOXIN"/>
</dbReference>
<dbReference type="GO" id="GO:0050660">
    <property type="term" value="F:flavin adenine dinucleotide binding"/>
    <property type="evidence" value="ECO:0007669"/>
    <property type="project" value="UniProtKB-UniRule"/>
</dbReference>
<evidence type="ECO:0000259" key="14">
    <source>
        <dbReference type="PROSITE" id="PS50902"/>
    </source>
</evidence>
<dbReference type="PRINTS" id="PR00371">
    <property type="entry name" value="FPNCR"/>
</dbReference>
<evidence type="ECO:0000256" key="4">
    <source>
        <dbReference type="ARBA" id="ARBA00022630"/>
    </source>
</evidence>
<feature type="binding site" evidence="12">
    <location>
        <position position="131"/>
    </location>
    <ligand>
        <name>FMN</name>
        <dbReference type="ChEBI" id="CHEBI:58210"/>
    </ligand>
</feature>
<feature type="binding site" evidence="12">
    <location>
        <position position="592"/>
    </location>
    <ligand>
        <name>FAD</name>
        <dbReference type="ChEBI" id="CHEBI:57692"/>
    </ligand>
</feature>
<dbReference type="Pfam" id="PF00667">
    <property type="entry name" value="FAD_binding_1"/>
    <property type="match status" value="1"/>
</dbReference>
<dbReference type="InterPro" id="IPR001433">
    <property type="entry name" value="OxRdtase_FAD/NAD-bd"/>
</dbReference>
<dbReference type="AlphaFoldDB" id="A0A4P9ZS16"/>
<feature type="binding site" evidence="12">
    <location>
        <position position="456"/>
    </location>
    <ligand>
        <name>NADP(+)</name>
        <dbReference type="ChEBI" id="CHEBI:58349"/>
    </ligand>
</feature>
<dbReference type="Gene3D" id="3.40.50.360">
    <property type="match status" value="1"/>
</dbReference>
<dbReference type="GO" id="GO:0005634">
    <property type="term" value="C:nucleus"/>
    <property type="evidence" value="ECO:0007669"/>
    <property type="project" value="UniProtKB-ARBA"/>
</dbReference>
<dbReference type="InterPro" id="IPR039261">
    <property type="entry name" value="FNR_nucleotide-bd"/>
</dbReference>
<dbReference type="InterPro" id="IPR017927">
    <property type="entry name" value="FAD-bd_FR_type"/>
</dbReference>
<feature type="binding site" evidence="12">
    <location>
        <begin position="58"/>
        <end position="61"/>
    </location>
    <ligand>
        <name>FMN</name>
        <dbReference type="ChEBI" id="CHEBI:58210"/>
    </ligand>
</feature>
<comment type="cofactor">
    <cofactor evidence="1 12">
        <name>FMN</name>
        <dbReference type="ChEBI" id="CHEBI:58210"/>
    </cofactor>
</comment>
<evidence type="ECO:0000256" key="1">
    <source>
        <dbReference type="ARBA" id="ARBA00001917"/>
    </source>
</evidence>
<evidence type="ECO:0000256" key="13">
    <source>
        <dbReference type="SAM" id="MobiDB-lite"/>
    </source>
</evidence>
<keyword evidence="17" id="KW-1185">Reference proteome</keyword>
<evidence type="ECO:0000313" key="16">
    <source>
        <dbReference type="EMBL" id="RKP36253.1"/>
    </source>
</evidence>
<keyword evidence="3 12" id="KW-0963">Cytoplasm</keyword>
<dbReference type="PROSITE" id="PS51384">
    <property type="entry name" value="FAD_FR"/>
    <property type="match status" value="1"/>
</dbReference>
<evidence type="ECO:0000256" key="10">
    <source>
        <dbReference type="ARBA" id="ARBA00059862"/>
    </source>
</evidence>
<dbReference type="InterPro" id="IPR017938">
    <property type="entry name" value="Riboflavin_synthase-like_b-brl"/>
</dbReference>
<dbReference type="GO" id="GO:0005739">
    <property type="term" value="C:mitochondrion"/>
    <property type="evidence" value="ECO:0007669"/>
    <property type="project" value="UniProtKB-SubCell"/>
</dbReference>
<dbReference type="HAMAP" id="MF_03178">
    <property type="entry name" value="NDOR1"/>
    <property type="match status" value="1"/>
</dbReference>
<dbReference type="PROSITE" id="PS50902">
    <property type="entry name" value="FLAVODOXIN_LIKE"/>
    <property type="match status" value="1"/>
</dbReference>
<dbReference type="FunFam" id="3.40.50.360:FF:000015">
    <property type="entry name" value="NADPH-dependent diflavin oxidoreductase 1"/>
    <property type="match status" value="1"/>
</dbReference>
<keyword evidence="4 12" id="KW-0285">Flavoprotein</keyword>
<dbReference type="GO" id="GO:0005829">
    <property type="term" value="C:cytosol"/>
    <property type="evidence" value="ECO:0007669"/>
    <property type="project" value="UniProtKB-ARBA"/>
</dbReference>
<evidence type="ECO:0000256" key="6">
    <source>
        <dbReference type="ARBA" id="ARBA00022827"/>
    </source>
</evidence>
<comment type="function">
    <text evidence="12">NADPH-dependent reductase which is a central component of the cytosolic iron-sulfur (Fe-S) protein assembly (CIA) machinery. Transfers electrons from NADPH via its FAD and FMN prosthetic groups to the [2Fe-2S] cluster of DRE2, another key component of the CIA machinery. In turn, this reduced cluster provides electrons for assembly of cytosolic iron-sulfur cluster proteins. Positively controls H(2)O(2)-induced cell death.</text>
</comment>
<dbReference type="EC" id="1.18.1.-" evidence="12"/>
<dbReference type="Pfam" id="PF00258">
    <property type="entry name" value="Flavodoxin_1"/>
    <property type="match status" value="1"/>
</dbReference>